<dbReference type="GO" id="GO:0016740">
    <property type="term" value="F:transferase activity"/>
    <property type="evidence" value="ECO:0007669"/>
    <property type="project" value="UniProtKB-KW"/>
</dbReference>
<evidence type="ECO:0000256" key="1">
    <source>
        <dbReference type="ARBA" id="ARBA00022679"/>
    </source>
</evidence>
<evidence type="ECO:0000313" key="7">
    <source>
        <dbReference type="EMBL" id="KAF8822203.1"/>
    </source>
</evidence>
<reference evidence="6" key="1">
    <citation type="journal article" date="2018" name="Genome Biol. Evol.">
        <title>Nephromyces encodes a urate metabolism pathway and predicted peroxisomes, demonstrating these are not ancient losses of apicomplexans.</title>
        <authorList>
            <person name="Paight C."/>
            <person name="Slamovits C.H."/>
            <person name="Saffo M.B."/>
            <person name="Lane C.E."/>
        </authorList>
    </citation>
    <scope>NUCLEOTIDE SEQUENCE</scope>
    <source>
        <strain evidence="6">Cardio114</strain>
    </source>
</reference>
<dbReference type="InterPro" id="IPR016135">
    <property type="entry name" value="UBQ-conjugating_enzyme/RWD"/>
</dbReference>
<dbReference type="Gene3D" id="3.10.110.10">
    <property type="entry name" value="Ubiquitin Conjugating Enzyme"/>
    <property type="match status" value="1"/>
</dbReference>
<feature type="domain" description="UBC core" evidence="5">
    <location>
        <begin position="3"/>
        <end position="151"/>
    </location>
</feature>
<reference evidence="7 8" key="2">
    <citation type="journal article" date="2020" name="bioRxiv">
        <title>Metabolic contributions of an alphaproteobacterial endosymbiont in the apicomplexan Cardiosporidium cionae.</title>
        <authorList>
            <person name="Hunter E.S."/>
            <person name="Paight C.J."/>
            <person name="Lane C.E."/>
        </authorList>
    </citation>
    <scope>NUCLEOTIDE SEQUENCE [LARGE SCALE GENOMIC DNA]</scope>
    <source>
        <strain evidence="7">ESH_2018</strain>
    </source>
</reference>
<proteinExistence type="evidence at transcript level"/>
<dbReference type="PROSITE" id="PS00183">
    <property type="entry name" value="UBC_1"/>
    <property type="match status" value="1"/>
</dbReference>
<dbReference type="OrthoDB" id="9973183at2759"/>
<comment type="similarity">
    <text evidence="4">Belongs to the ubiquitin-conjugating enzyme family.</text>
</comment>
<dbReference type="EMBL" id="JADAQX010000073">
    <property type="protein sequence ID" value="KAF8822203.1"/>
    <property type="molecule type" value="Genomic_DNA"/>
</dbReference>
<dbReference type="Proteomes" id="UP000823046">
    <property type="component" value="Unassembled WGS sequence"/>
</dbReference>
<keyword evidence="2 4" id="KW-0833">Ubl conjugation pathway</keyword>
<keyword evidence="8" id="KW-1185">Reference proteome</keyword>
<dbReference type="PROSITE" id="PS50127">
    <property type="entry name" value="UBC_2"/>
    <property type="match status" value="1"/>
</dbReference>
<dbReference type="GO" id="GO:0005524">
    <property type="term" value="F:ATP binding"/>
    <property type="evidence" value="ECO:0007669"/>
    <property type="project" value="UniProtKB-UniRule"/>
</dbReference>
<dbReference type="InterPro" id="IPR000608">
    <property type="entry name" value="UBC"/>
</dbReference>
<feature type="active site" description="Glycyl thioester intermediate" evidence="3">
    <location>
        <position position="88"/>
    </location>
</feature>
<keyword evidence="4" id="KW-0067">ATP-binding</keyword>
<organism evidence="6">
    <name type="scientific">Cardiosporidium cionae</name>
    <dbReference type="NCBI Taxonomy" id="476202"/>
    <lineage>
        <taxon>Eukaryota</taxon>
        <taxon>Sar</taxon>
        <taxon>Alveolata</taxon>
        <taxon>Apicomplexa</taxon>
        <taxon>Aconoidasida</taxon>
        <taxon>Nephromycida</taxon>
        <taxon>Cardiosporidium</taxon>
    </lineage>
</organism>
<accession>A0A3S8V2V0</accession>
<evidence type="ECO:0000256" key="3">
    <source>
        <dbReference type="PROSITE-ProRule" id="PRU10133"/>
    </source>
</evidence>
<name>A0A3S8V2V0_9APIC</name>
<dbReference type="InterPro" id="IPR050113">
    <property type="entry name" value="Ub_conjugating_enzyme"/>
</dbReference>
<dbReference type="SUPFAM" id="SSF54495">
    <property type="entry name" value="UBC-like"/>
    <property type="match status" value="1"/>
</dbReference>
<keyword evidence="4" id="KW-0547">Nucleotide-binding</keyword>
<evidence type="ECO:0000256" key="2">
    <source>
        <dbReference type="ARBA" id="ARBA00022786"/>
    </source>
</evidence>
<protein>
    <submittedName>
        <fullName evidence="6">Peroxin 4</fullName>
    </submittedName>
    <submittedName>
        <fullName evidence="7">Ubiquitin conjugating enzyme E2</fullName>
    </submittedName>
</protein>
<sequence length="161" mass="18392">MSPGRSRLLREYQEYQRNPDADIQLSFVEDNIYECYALVRGPSDSPYEEGKWKLRVVCQYNYPISPPKVVFLTKCFHPNVDFFTGDVCVDVLTASWSPAWTILMLCRAIISLFSDPNADSPLNCDAGNLIRMGDLRGFNSMARMYTMEYAMENSNKDTAVT</sequence>
<dbReference type="AlphaFoldDB" id="A0A3S8V2V0"/>
<dbReference type="SMART" id="SM00212">
    <property type="entry name" value="UBCc"/>
    <property type="match status" value="1"/>
</dbReference>
<evidence type="ECO:0000256" key="4">
    <source>
        <dbReference type="RuleBase" id="RU362109"/>
    </source>
</evidence>
<gene>
    <name evidence="7" type="ORF">IE077_000816</name>
</gene>
<evidence type="ECO:0000313" key="6">
    <source>
        <dbReference type="EMBL" id="AZL94271.1"/>
    </source>
</evidence>
<dbReference type="PANTHER" id="PTHR24067">
    <property type="entry name" value="UBIQUITIN-CONJUGATING ENZYME E2"/>
    <property type="match status" value="1"/>
</dbReference>
<evidence type="ECO:0000313" key="8">
    <source>
        <dbReference type="Proteomes" id="UP000823046"/>
    </source>
</evidence>
<keyword evidence="1" id="KW-0808">Transferase</keyword>
<evidence type="ECO:0000259" key="5">
    <source>
        <dbReference type="PROSITE" id="PS50127"/>
    </source>
</evidence>
<dbReference type="EMBL" id="MK212305">
    <property type="protein sequence ID" value="AZL94271.1"/>
    <property type="molecule type" value="mRNA"/>
</dbReference>
<dbReference type="CDD" id="cd23812">
    <property type="entry name" value="UBCc_ScPEX4-like"/>
    <property type="match status" value="1"/>
</dbReference>
<dbReference type="InterPro" id="IPR023313">
    <property type="entry name" value="UBQ-conjugating_AS"/>
</dbReference>
<dbReference type="Pfam" id="PF00179">
    <property type="entry name" value="UQ_con"/>
    <property type="match status" value="1"/>
</dbReference>